<dbReference type="RefSeq" id="WP_311611500.1">
    <property type="nucleotide sequence ID" value="NZ_JAVRFI010000009.1"/>
</dbReference>
<dbReference type="InterPro" id="IPR036890">
    <property type="entry name" value="HATPase_C_sf"/>
</dbReference>
<evidence type="ECO:0000313" key="3">
    <source>
        <dbReference type="EMBL" id="MDT0450576.1"/>
    </source>
</evidence>
<dbReference type="InterPro" id="IPR003594">
    <property type="entry name" value="HATPase_dom"/>
</dbReference>
<accession>A0ABU2SNL8</accession>
<reference evidence="3" key="1">
    <citation type="submission" date="2024-05" db="EMBL/GenBank/DDBJ databases">
        <title>30 novel species of actinomycetes from the DSMZ collection.</title>
        <authorList>
            <person name="Nouioui I."/>
        </authorList>
    </citation>
    <scope>NUCLEOTIDE SEQUENCE</scope>
    <source>
        <strain evidence="3">DSM 40473</strain>
    </source>
</reference>
<dbReference type="CDD" id="cd16936">
    <property type="entry name" value="HATPase_RsbW-like"/>
    <property type="match status" value="1"/>
</dbReference>
<keyword evidence="1" id="KW-0808">Transferase</keyword>
<keyword evidence="1" id="KW-0723">Serine/threonine-protein kinase</keyword>
<keyword evidence="3" id="KW-0547">Nucleotide-binding</keyword>
<dbReference type="Pfam" id="PF13581">
    <property type="entry name" value="HATPase_c_2"/>
    <property type="match status" value="1"/>
</dbReference>
<dbReference type="PANTHER" id="PTHR35526">
    <property type="entry name" value="ANTI-SIGMA-F FACTOR RSBW-RELATED"/>
    <property type="match status" value="1"/>
</dbReference>
<dbReference type="EMBL" id="JAVRFI010000009">
    <property type="protein sequence ID" value="MDT0450576.1"/>
    <property type="molecule type" value="Genomic_DNA"/>
</dbReference>
<keyword evidence="4" id="KW-1185">Reference proteome</keyword>
<organism evidence="3 4">
    <name type="scientific">Streptomyces hesseae</name>
    <dbReference type="NCBI Taxonomy" id="3075519"/>
    <lineage>
        <taxon>Bacteria</taxon>
        <taxon>Bacillati</taxon>
        <taxon>Actinomycetota</taxon>
        <taxon>Actinomycetes</taxon>
        <taxon>Kitasatosporales</taxon>
        <taxon>Streptomycetaceae</taxon>
        <taxon>Streptomyces</taxon>
    </lineage>
</organism>
<evidence type="ECO:0000313" key="4">
    <source>
        <dbReference type="Proteomes" id="UP001180531"/>
    </source>
</evidence>
<feature type="domain" description="Histidine kinase/HSP90-like ATPase" evidence="2">
    <location>
        <begin position="13"/>
        <end position="117"/>
    </location>
</feature>
<comment type="caution">
    <text evidence="3">The sequence shown here is derived from an EMBL/GenBank/DDBJ whole genome shotgun (WGS) entry which is preliminary data.</text>
</comment>
<sequence length="196" mass="21196">MATPLHPDCTLAFPPHPAWVRAAREAVRTLLAATRRPDLEDAAVSLTSEAVTNAIKACQAKACRAHITLSAEWADPQHLRVFVHDGAAGLPLRRRLTSLEDESGRGLMLIEHEADAWGVCTHGPGPGKATWFVLGGRDRDRSGLPAKSPAGCLECKELVAARRAADTDGDQEKVTDAIVAIRSHFRDAHILPAWPR</sequence>
<name>A0ABU2SNL8_9ACTN</name>
<evidence type="ECO:0000256" key="1">
    <source>
        <dbReference type="ARBA" id="ARBA00022527"/>
    </source>
</evidence>
<protein>
    <submittedName>
        <fullName evidence="3">ATP-binding protein</fullName>
    </submittedName>
</protein>
<keyword evidence="3" id="KW-0067">ATP-binding</keyword>
<dbReference type="Gene3D" id="3.30.565.10">
    <property type="entry name" value="Histidine kinase-like ATPase, C-terminal domain"/>
    <property type="match status" value="1"/>
</dbReference>
<proteinExistence type="predicted"/>
<dbReference type="PANTHER" id="PTHR35526:SF3">
    <property type="entry name" value="ANTI-SIGMA-F FACTOR RSBW"/>
    <property type="match status" value="1"/>
</dbReference>
<keyword evidence="1" id="KW-0418">Kinase</keyword>
<dbReference type="Proteomes" id="UP001180531">
    <property type="component" value="Unassembled WGS sequence"/>
</dbReference>
<evidence type="ECO:0000259" key="2">
    <source>
        <dbReference type="Pfam" id="PF13581"/>
    </source>
</evidence>
<gene>
    <name evidence="3" type="ORF">RM609_16055</name>
</gene>
<dbReference type="InterPro" id="IPR050267">
    <property type="entry name" value="Anti-sigma-factor_SerPK"/>
</dbReference>
<dbReference type="SUPFAM" id="SSF55874">
    <property type="entry name" value="ATPase domain of HSP90 chaperone/DNA topoisomerase II/histidine kinase"/>
    <property type="match status" value="1"/>
</dbReference>
<dbReference type="GO" id="GO:0005524">
    <property type="term" value="F:ATP binding"/>
    <property type="evidence" value="ECO:0007669"/>
    <property type="project" value="UniProtKB-KW"/>
</dbReference>